<gene>
    <name evidence="6" type="primary">solA</name>
    <name evidence="6" type="ORF">MW290_22985</name>
</gene>
<sequence length="392" mass="41750">MSLDSTADVLVIGLGAFGSAVACQLAMRGARVIGIDRHAPPHELGSSHGATRITRLAVGEGAQYLPLVQRSHDIWRALEAQAGEPLYTATGGLIVGAADGASQHHGRPDFVRRTIALAQQHGIAHEVLGAPEVMARFPQFMLRGDEVAYYEPAAGVLRPERCIAAQLAVASRHGARLQVNEAVLSIEGTAQGVTVRTARATYAAARAVVTAGPWLPGLVGGAYAQRLRVMRQVLHWFRPTQPALYAPGRSPVFIWMHGRSDEDYFYGFPMIDGHEGVKVATEQCADTTTPDAMDRQVSAGEQARMFEAHVAGRLRSVTPEAVHAAACLYTVSADSGFIVDAHPTQPNVTVVSACSGHGFKHSAGLGEALAQQILGQAGGVDLSCFRLDRFRD</sequence>
<dbReference type="Proteomes" id="UP001056201">
    <property type="component" value="Chromosome 2"/>
</dbReference>
<dbReference type="InterPro" id="IPR006076">
    <property type="entry name" value="FAD-dep_OxRdtase"/>
</dbReference>
<evidence type="ECO:0000256" key="2">
    <source>
        <dbReference type="ARBA" id="ARBA00022630"/>
    </source>
</evidence>
<dbReference type="NCBIfam" id="NF008425">
    <property type="entry name" value="PRK11259.1"/>
    <property type="match status" value="1"/>
</dbReference>
<dbReference type="InterPro" id="IPR036188">
    <property type="entry name" value="FAD/NAD-bd_sf"/>
</dbReference>
<name>A0ABY4SEM8_AQUTE</name>
<reference evidence="6" key="1">
    <citation type="submission" date="2022-05" db="EMBL/GenBank/DDBJ databases">
        <title>An RpoN-dependent PEP-CTERM gene is involved in floc formation of an Aquincola tertiaricarbonis strain.</title>
        <authorList>
            <person name="Qiu D."/>
            <person name="Xia M."/>
        </authorList>
    </citation>
    <scope>NUCLEOTIDE SEQUENCE</scope>
    <source>
        <strain evidence="6">RN12</strain>
    </source>
</reference>
<dbReference type="Gene3D" id="3.50.50.60">
    <property type="entry name" value="FAD/NAD(P)-binding domain"/>
    <property type="match status" value="1"/>
</dbReference>
<accession>A0ABY4SEM8</accession>
<keyword evidence="2" id="KW-0285">Flavoprotein</keyword>
<dbReference type="SUPFAM" id="SSF54373">
    <property type="entry name" value="FAD-linked reductases, C-terminal domain"/>
    <property type="match status" value="1"/>
</dbReference>
<evidence type="ECO:0000259" key="5">
    <source>
        <dbReference type="Pfam" id="PF01266"/>
    </source>
</evidence>
<dbReference type="PANTHER" id="PTHR10961:SF7">
    <property type="entry name" value="FAD DEPENDENT OXIDOREDUCTASE DOMAIN-CONTAINING PROTEIN"/>
    <property type="match status" value="1"/>
</dbReference>
<keyword evidence="3" id="KW-0274">FAD</keyword>
<dbReference type="GO" id="GO:0050131">
    <property type="term" value="F:N-methyl-L-amino-acid oxidase activity"/>
    <property type="evidence" value="ECO:0007669"/>
    <property type="project" value="UniProtKB-EC"/>
</dbReference>
<dbReference type="RefSeq" id="WP_250199972.1">
    <property type="nucleotide sequence ID" value="NZ_CP097636.1"/>
</dbReference>
<evidence type="ECO:0000256" key="4">
    <source>
        <dbReference type="ARBA" id="ARBA00023002"/>
    </source>
</evidence>
<dbReference type="SUPFAM" id="SSF51905">
    <property type="entry name" value="FAD/NAD(P)-binding domain"/>
    <property type="match status" value="1"/>
</dbReference>
<dbReference type="Pfam" id="PF01266">
    <property type="entry name" value="DAO"/>
    <property type="match status" value="1"/>
</dbReference>
<evidence type="ECO:0000313" key="7">
    <source>
        <dbReference type="Proteomes" id="UP001056201"/>
    </source>
</evidence>
<dbReference type="EMBL" id="CP097636">
    <property type="protein sequence ID" value="URI11782.1"/>
    <property type="molecule type" value="Genomic_DNA"/>
</dbReference>
<proteinExistence type="predicted"/>
<dbReference type="EC" id="1.5.3.2" evidence="6"/>
<feature type="domain" description="FAD dependent oxidoreductase" evidence="5">
    <location>
        <begin position="8"/>
        <end position="371"/>
    </location>
</feature>
<comment type="cofactor">
    <cofactor evidence="1">
        <name>FAD</name>
        <dbReference type="ChEBI" id="CHEBI:57692"/>
    </cofactor>
</comment>
<protein>
    <submittedName>
        <fullName evidence="6">N-methyl-L-tryptophan oxidase</fullName>
        <ecNumber evidence="6">1.5.3.2</ecNumber>
    </submittedName>
</protein>
<dbReference type="PANTHER" id="PTHR10961">
    <property type="entry name" value="PEROXISOMAL SARCOSINE OXIDASE"/>
    <property type="match status" value="1"/>
</dbReference>
<evidence type="ECO:0000256" key="1">
    <source>
        <dbReference type="ARBA" id="ARBA00001974"/>
    </source>
</evidence>
<keyword evidence="7" id="KW-1185">Reference proteome</keyword>
<organism evidence="6 7">
    <name type="scientific">Aquincola tertiaricarbonis</name>
    <dbReference type="NCBI Taxonomy" id="391953"/>
    <lineage>
        <taxon>Bacteria</taxon>
        <taxon>Pseudomonadati</taxon>
        <taxon>Pseudomonadota</taxon>
        <taxon>Betaproteobacteria</taxon>
        <taxon>Burkholderiales</taxon>
        <taxon>Sphaerotilaceae</taxon>
        <taxon>Aquincola</taxon>
    </lineage>
</organism>
<keyword evidence="4 6" id="KW-0560">Oxidoreductase</keyword>
<dbReference type="Gene3D" id="3.30.9.10">
    <property type="entry name" value="D-Amino Acid Oxidase, subunit A, domain 2"/>
    <property type="match status" value="1"/>
</dbReference>
<dbReference type="InterPro" id="IPR045170">
    <property type="entry name" value="MTOX"/>
</dbReference>
<evidence type="ECO:0000256" key="3">
    <source>
        <dbReference type="ARBA" id="ARBA00022827"/>
    </source>
</evidence>
<evidence type="ECO:0000313" key="6">
    <source>
        <dbReference type="EMBL" id="URI11782.1"/>
    </source>
</evidence>